<dbReference type="EMBL" id="JAHGAW010000015">
    <property type="protein sequence ID" value="MBT2189176.1"/>
    <property type="molecule type" value="Genomic_DNA"/>
</dbReference>
<dbReference type="RefSeq" id="WP_214625430.1">
    <property type="nucleotide sequence ID" value="NZ_JAHGAW010000015.1"/>
</dbReference>
<sequence>MSREVDPFVYLLASRRNGTLYVGVTSNLLQRVAQHRDETFGGFTAAHDIKMLVWFEQHGTMEHAIVREKQIKKWRRAWKLDLIEQNNPDWRDLAIDLGFDPLG</sequence>
<evidence type="ECO:0000313" key="3">
    <source>
        <dbReference type="EMBL" id="MBT2189176.1"/>
    </source>
</evidence>
<dbReference type="PANTHER" id="PTHR34477:SF5">
    <property type="entry name" value="BSL5627 PROTEIN"/>
    <property type="match status" value="1"/>
</dbReference>
<dbReference type="PROSITE" id="PS50164">
    <property type="entry name" value="GIY_YIG"/>
    <property type="match status" value="1"/>
</dbReference>
<dbReference type="InterPro" id="IPR050190">
    <property type="entry name" value="UPF0213_domain"/>
</dbReference>
<feature type="domain" description="GIY-YIG" evidence="2">
    <location>
        <begin position="5"/>
        <end position="81"/>
    </location>
</feature>
<proteinExistence type="inferred from homology"/>
<dbReference type="Proteomes" id="UP001138757">
    <property type="component" value="Unassembled WGS sequence"/>
</dbReference>
<evidence type="ECO:0000313" key="4">
    <source>
        <dbReference type="Proteomes" id="UP001138757"/>
    </source>
</evidence>
<comment type="caution">
    <text evidence="3">The sequence shown here is derived from an EMBL/GenBank/DDBJ whole genome shotgun (WGS) entry which is preliminary data.</text>
</comment>
<protein>
    <submittedName>
        <fullName evidence="3">GIY-YIG nuclease family protein</fullName>
    </submittedName>
</protein>
<dbReference type="CDD" id="cd10448">
    <property type="entry name" value="GIY-YIG_unchar_3"/>
    <property type="match status" value="1"/>
</dbReference>
<keyword evidence="4" id="KW-1185">Reference proteome</keyword>
<dbReference type="AlphaFoldDB" id="A0A9X1DFP7"/>
<accession>A0A9X1DFP7</accession>
<gene>
    <name evidence="3" type="ORF">KK488_19680</name>
</gene>
<dbReference type="InterPro" id="IPR000305">
    <property type="entry name" value="GIY-YIG_endonuc"/>
</dbReference>
<dbReference type="SMART" id="SM00465">
    <property type="entry name" value="GIYc"/>
    <property type="match status" value="1"/>
</dbReference>
<dbReference type="Gene3D" id="3.40.1440.10">
    <property type="entry name" value="GIY-YIG endonuclease"/>
    <property type="match status" value="1"/>
</dbReference>
<name>A0A9X1DFP7_9SPHN</name>
<organism evidence="3 4">
    <name type="scientific">Sphingobium nicotianae</name>
    <dbReference type="NCBI Taxonomy" id="2782607"/>
    <lineage>
        <taxon>Bacteria</taxon>
        <taxon>Pseudomonadati</taxon>
        <taxon>Pseudomonadota</taxon>
        <taxon>Alphaproteobacteria</taxon>
        <taxon>Sphingomonadales</taxon>
        <taxon>Sphingomonadaceae</taxon>
        <taxon>Sphingobium</taxon>
    </lineage>
</organism>
<dbReference type="SUPFAM" id="SSF82771">
    <property type="entry name" value="GIY-YIG endonuclease"/>
    <property type="match status" value="1"/>
</dbReference>
<dbReference type="Pfam" id="PF01541">
    <property type="entry name" value="GIY-YIG"/>
    <property type="match status" value="1"/>
</dbReference>
<evidence type="ECO:0000256" key="1">
    <source>
        <dbReference type="ARBA" id="ARBA00007435"/>
    </source>
</evidence>
<reference evidence="3" key="1">
    <citation type="submission" date="2021-05" db="EMBL/GenBank/DDBJ databases">
        <title>Genome of Sphingobium sp. strain.</title>
        <authorList>
            <person name="Fan R."/>
        </authorList>
    </citation>
    <scope>NUCLEOTIDE SEQUENCE</scope>
    <source>
        <strain evidence="3">H33</strain>
    </source>
</reference>
<dbReference type="InterPro" id="IPR035901">
    <property type="entry name" value="GIY-YIG_endonuc_sf"/>
</dbReference>
<comment type="similarity">
    <text evidence="1">Belongs to the UPF0213 family.</text>
</comment>
<dbReference type="PANTHER" id="PTHR34477">
    <property type="entry name" value="UPF0213 PROTEIN YHBQ"/>
    <property type="match status" value="1"/>
</dbReference>
<evidence type="ECO:0000259" key="2">
    <source>
        <dbReference type="PROSITE" id="PS50164"/>
    </source>
</evidence>